<dbReference type="AlphaFoldDB" id="V9XLJ2"/>
<geneLocation type="plasmid" evidence="2">
    <name>1</name>
</geneLocation>
<dbReference type="HOGENOM" id="CLU_2234508_0_0_11"/>
<gene>
    <name evidence="1" type="ORF">Y013_25615</name>
</gene>
<dbReference type="EMBL" id="CP006997">
    <property type="protein sequence ID" value="AHD24286.1"/>
    <property type="molecule type" value="Genomic_DNA"/>
</dbReference>
<dbReference type="Proteomes" id="UP000018781">
    <property type="component" value="Plasmid unnamed"/>
</dbReference>
<keyword evidence="1" id="KW-0614">Plasmid</keyword>
<sequence length="105" mass="11001">MGTIVDVEELAAATAKHLRLIGAMKLVTGQRFALAIGLGGAPGTVAEGKVTDVSRKQVSLGWRSGQTARVDPDESISAAAFDRGAKEAAQDLVARLLEVFRAPDR</sequence>
<organism evidence="1 2">
    <name type="scientific">Rhodococcus pyridinivorans SB3094</name>
    <dbReference type="NCBI Taxonomy" id="1435356"/>
    <lineage>
        <taxon>Bacteria</taxon>
        <taxon>Bacillati</taxon>
        <taxon>Actinomycetota</taxon>
        <taxon>Actinomycetes</taxon>
        <taxon>Mycobacteriales</taxon>
        <taxon>Nocardiaceae</taxon>
        <taxon>Rhodococcus</taxon>
    </lineage>
</organism>
<dbReference type="PATRIC" id="fig|1435356.3.peg.5160"/>
<dbReference type="KEGG" id="rpy:Y013_25615"/>
<proteinExistence type="predicted"/>
<evidence type="ECO:0000313" key="1">
    <source>
        <dbReference type="EMBL" id="AHD24286.1"/>
    </source>
</evidence>
<reference evidence="1 2" key="1">
    <citation type="journal article" date="2014" name="Genome Announc.">
        <title>Complete Genome of Rhodococcus pyridinivorans SB3094, a Methyl-Ethyl-Ketone-Degrading Bacterium Used for Bioaugmentation.</title>
        <authorList>
            <person name="Dueholm M.S."/>
            <person name="Albertsen M."/>
            <person name="D'Imperio S."/>
            <person name="Tale V.P."/>
            <person name="Lewis D."/>
            <person name="Nielsen P.H."/>
            <person name="Nielsen J.L."/>
        </authorList>
    </citation>
    <scope>NUCLEOTIDE SEQUENCE [LARGE SCALE GENOMIC DNA]</scope>
    <source>
        <strain evidence="2">SB3094</strain>
        <plasmid evidence="2">1</plasmid>
    </source>
</reference>
<accession>V9XLJ2</accession>
<name>V9XLJ2_9NOCA</name>
<protein>
    <submittedName>
        <fullName evidence="1">Uncharacterized protein</fullName>
    </submittedName>
</protein>
<evidence type="ECO:0000313" key="2">
    <source>
        <dbReference type="Proteomes" id="UP000018781"/>
    </source>
</evidence>